<comment type="caution">
    <text evidence="5">The sequence shown here is derived from an EMBL/GenBank/DDBJ whole genome shotgun (WGS) entry which is preliminary data.</text>
</comment>
<keyword evidence="2" id="KW-0238">DNA-binding</keyword>
<protein>
    <submittedName>
        <fullName evidence="5">Helix-turn-helix transcriptional regulator</fullName>
    </submittedName>
</protein>
<name>A0ABN2PGV0_9ACTN</name>
<evidence type="ECO:0000313" key="5">
    <source>
        <dbReference type="EMBL" id="GAA1921535.1"/>
    </source>
</evidence>
<evidence type="ECO:0000259" key="4">
    <source>
        <dbReference type="PROSITE" id="PS01124"/>
    </source>
</evidence>
<dbReference type="Pfam" id="PF20240">
    <property type="entry name" value="DUF6597"/>
    <property type="match status" value="1"/>
</dbReference>
<dbReference type="PANTHER" id="PTHR46796:SF15">
    <property type="entry name" value="BLL1074 PROTEIN"/>
    <property type="match status" value="1"/>
</dbReference>
<keyword evidence="6" id="KW-1185">Reference proteome</keyword>
<organism evidence="5 6">
    <name type="scientific">Streptomyces sodiiphilus</name>
    <dbReference type="NCBI Taxonomy" id="226217"/>
    <lineage>
        <taxon>Bacteria</taxon>
        <taxon>Bacillati</taxon>
        <taxon>Actinomycetota</taxon>
        <taxon>Actinomycetes</taxon>
        <taxon>Kitasatosporales</taxon>
        <taxon>Streptomycetaceae</taxon>
        <taxon>Streptomyces</taxon>
    </lineage>
</organism>
<dbReference type="Proteomes" id="UP001501303">
    <property type="component" value="Unassembled WGS sequence"/>
</dbReference>
<dbReference type="EMBL" id="BAAAMJ010000032">
    <property type="protein sequence ID" value="GAA1921535.1"/>
    <property type="molecule type" value="Genomic_DNA"/>
</dbReference>
<dbReference type="InterPro" id="IPR050204">
    <property type="entry name" value="AraC_XylS_family_regulators"/>
</dbReference>
<reference evidence="5 6" key="1">
    <citation type="journal article" date="2019" name="Int. J. Syst. Evol. Microbiol.">
        <title>The Global Catalogue of Microorganisms (GCM) 10K type strain sequencing project: providing services to taxonomists for standard genome sequencing and annotation.</title>
        <authorList>
            <consortium name="The Broad Institute Genomics Platform"/>
            <consortium name="The Broad Institute Genome Sequencing Center for Infectious Disease"/>
            <person name="Wu L."/>
            <person name="Ma J."/>
        </authorList>
    </citation>
    <scope>NUCLEOTIDE SEQUENCE [LARGE SCALE GENOMIC DNA]</scope>
    <source>
        <strain evidence="5 6">JCM 13581</strain>
    </source>
</reference>
<dbReference type="SMART" id="SM00342">
    <property type="entry name" value="HTH_ARAC"/>
    <property type="match status" value="1"/>
</dbReference>
<dbReference type="PROSITE" id="PS01124">
    <property type="entry name" value="HTH_ARAC_FAMILY_2"/>
    <property type="match status" value="1"/>
</dbReference>
<evidence type="ECO:0000256" key="2">
    <source>
        <dbReference type="ARBA" id="ARBA00023125"/>
    </source>
</evidence>
<feature type="domain" description="HTH araC/xylS-type" evidence="4">
    <location>
        <begin position="131"/>
        <end position="226"/>
    </location>
</feature>
<keyword evidence="1" id="KW-0805">Transcription regulation</keyword>
<evidence type="ECO:0000256" key="3">
    <source>
        <dbReference type="ARBA" id="ARBA00023163"/>
    </source>
</evidence>
<gene>
    <name evidence="5" type="ORF">GCM10009716_32660</name>
</gene>
<dbReference type="Pfam" id="PF12833">
    <property type="entry name" value="HTH_18"/>
    <property type="match status" value="1"/>
</dbReference>
<dbReference type="Gene3D" id="1.10.10.60">
    <property type="entry name" value="Homeodomain-like"/>
    <property type="match status" value="1"/>
</dbReference>
<sequence length="226" mass="24498">MYSERPSRLPDTTVWQRTHSPGGEVRVLPDGCLDLLWHDGELLVAGPDSRAQLSRDRPGANWAGLRFARGTGPAVLGVPAAPLRDLRVPLAALWPGHEVRELAERVAGAPCPAAALEAAAARRLRASGPPEPWCRVAADMLDRGARVAELAHATGWSERHLRRRFLASFGYGPKTLARVLRLQRALELVRAGTPPAAAAARSGYADQAHMSREVRSLTGMPLTRLR</sequence>
<dbReference type="PANTHER" id="PTHR46796">
    <property type="entry name" value="HTH-TYPE TRANSCRIPTIONAL ACTIVATOR RHAS-RELATED"/>
    <property type="match status" value="1"/>
</dbReference>
<evidence type="ECO:0000313" key="6">
    <source>
        <dbReference type="Proteomes" id="UP001501303"/>
    </source>
</evidence>
<dbReference type="InterPro" id="IPR018060">
    <property type="entry name" value="HTH_AraC"/>
</dbReference>
<dbReference type="RefSeq" id="WP_344262987.1">
    <property type="nucleotide sequence ID" value="NZ_BAAAMJ010000032.1"/>
</dbReference>
<keyword evidence="3" id="KW-0804">Transcription</keyword>
<accession>A0ABN2PGV0</accession>
<dbReference type="InterPro" id="IPR046532">
    <property type="entry name" value="DUF6597"/>
</dbReference>
<evidence type="ECO:0000256" key="1">
    <source>
        <dbReference type="ARBA" id="ARBA00023015"/>
    </source>
</evidence>
<proteinExistence type="predicted"/>